<evidence type="ECO:0000256" key="1">
    <source>
        <dbReference type="ARBA" id="ARBA00001957"/>
    </source>
</evidence>
<dbReference type="InterPro" id="IPR001242">
    <property type="entry name" value="Condensation_dom"/>
</dbReference>
<reference evidence="7" key="1">
    <citation type="journal article" date="2019" name="Int. J. Syst. Evol. Microbiol.">
        <title>The Global Catalogue of Microorganisms (GCM) 10K type strain sequencing project: providing services to taxonomists for standard genome sequencing and annotation.</title>
        <authorList>
            <consortium name="The Broad Institute Genomics Platform"/>
            <consortium name="The Broad Institute Genome Sequencing Center for Infectious Disease"/>
            <person name="Wu L."/>
            <person name="Ma J."/>
        </authorList>
    </citation>
    <scope>NUCLEOTIDE SEQUENCE [LARGE SCALE GENOMIC DNA]</scope>
    <source>
        <strain evidence="7">JCM 13852</strain>
    </source>
</reference>
<dbReference type="PROSITE" id="PS50075">
    <property type="entry name" value="CARRIER"/>
    <property type="match status" value="2"/>
</dbReference>
<dbReference type="InterPro" id="IPR023213">
    <property type="entry name" value="CAT-like_dom_sf"/>
</dbReference>
<dbReference type="Pfam" id="PF00501">
    <property type="entry name" value="AMP-binding"/>
    <property type="match status" value="2"/>
</dbReference>
<dbReference type="Gene3D" id="3.30.559.30">
    <property type="entry name" value="Nonribosomal peptide synthetase, condensation domain"/>
    <property type="match status" value="2"/>
</dbReference>
<accession>A0ABW0XXC5</accession>
<dbReference type="Gene3D" id="3.40.50.12780">
    <property type="entry name" value="N-terminal domain of ligase-like"/>
    <property type="match status" value="1"/>
</dbReference>
<feature type="region of interest" description="Disordered" evidence="4">
    <location>
        <begin position="624"/>
        <end position="652"/>
    </location>
</feature>
<dbReference type="Pfam" id="PF00668">
    <property type="entry name" value="Condensation"/>
    <property type="match status" value="2"/>
</dbReference>
<dbReference type="Pfam" id="PF13193">
    <property type="entry name" value="AMP-binding_C"/>
    <property type="match status" value="2"/>
</dbReference>
<dbReference type="Pfam" id="PF00550">
    <property type="entry name" value="PP-binding"/>
    <property type="match status" value="2"/>
</dbReference>
<evidence type="ECO:0000256" key="2">
    <source>
        <dbReference type="ARBA" id="ARBA00022450"/>
    </source>
</evidence>
<dbReference type="Gene3D" id="3.30.300.30">
    <property type="match status" value="2"/>
</dbReference>
<dbReference type="SMART" id="SM00823">
    <property type="entry name" value="PKS_PP"/>
    <property type="match status" value="2"/>
</dbReference>
<feature type="region of interest" description="Disordered" evidence="4">
    <location>
        <begin position="247"/>
        <end position="269"/>
    </location>
</feature>
<dbReference type="SUPFAM" id="SSF56801">
    <property type="entry name" value="Acetyl-CoA synthetase-like"/>
    <property type="match status" value="2"/>
</dbReference>
<dbReference type="SUPFAM" id="SSF52777">
    <property type="entry name" value="CoA-dependent acyltransferases"/>
    <property type="match status" value="4"/>
</dbReference>
<dbReference type="RefSeq" id="WP_381217584.1">
    <property type="nucleotide sequence ID" value="NZ_JBHSPC010000088.1"/>
</dbReference>
<dbReference type="NCBIfam" id="TIGR01733">
    <property type="entry name" value="AA-adenyl-dom"/>
    <property type="match status" value="2"/>
</dbReference>
<dbReference type="InterPro" id="IPR020845">
    <property type="entry name" value="AMP-binding_CS"/>
</dbReference>
<evidence type="ECO:0000313" key="6">
    <source>
        <dbReference type="EMBL" id="MFC5673541.1"/>
    </source>
</evidence>
<dbReference type="InterPro" id="IPR001031">
    <property type="entry name" value="Thioesterase"/>
</dbReference>
<dbReference type="Gene3D" id="3.30.559.10">
    <property type="entry name" value="Chloramphenicol acetyltransferase-like domain"/>
    <property type="match status" value="2"/>
</dbReference>
<comment type="caution">
    <text evidence="6">The sequence shown here is derived from an EMBL/GenBank/DDBJ whole genome shotgun (WGS) entry which is preliminary data.</text>
</comment>
<feature type="domain" description="Carrier" evidence="5">
    <location>
        <begin position="2073"/>
        <end position="2147"/>
    </location>
</feature>
<dbReference type="EMBL" id="JBHSPC010000088">
    <property type="protein sequence ID" value="MFC5673541.1"/>
    <property type="molecule type" value="Genomic_DNA"/>
</dbReference>
<dbReference type="CDD" id="cd17643">
    <property type="entry name" value="A_NRPS_Cytc1-like"/>
    <property type="match status" value="1"/>
</dbReference>
<dbReference type="InterPro" id="IPR020806">
    <property type="entry name" value="PKS_PP-bd"/>
</dbReference>
<dbReference type="InterPro" id="IPR025110">
    <property type="entry name" value="AMP-bd_C"/>
</dbReference>
<feature type="domain" description="Carrier" evidence="5">
    <location>
        <begin position="1030"/>
        <end position="1104"/>
    </location>
</feature>
<dbReference type="InterPro" id="IPR009081">
    <property type="entry name" value="PP-bd_ACP"/>
</dbReference>
<organism evidence="6 7">
    <name type="scientific">Streptomyces incanus</name>
    <dbReference type="NCBI Taxonomy" id="887453"/>
    <lineage>
        <taxon>Bacteria</taxon>
        <taxon>Bacillati</taxon>
        <taxon>Actinomycetota</taxon>
        <taxon>Actinomycetes</taxon>
        <taxon>Kitasatosporales</taxon>
        <taxon>Streptomycetaceae</taxon>
        <taxon>Streptomyces</taxon>
    </lineage>
</organism>
<evidence type="ECO:0000259" key="5">
    <source>
        <dbReference type="PROSITE" id="PS50075"/>
    </source>
</evidence>
<dbReference type="PANTHER" id="PTHR45527">
    <property type="entry name" value="NONRIBOSOMAL PEPTIDE SYNTHETASE"/>
    <property type="match status" value="1"/>
</dbReference>
<dbReference type="Proteomes" id="UP001596183">
    <property type="component" value="Unassembled WGS sequence"/>
</dbReference>
<dbReference type="InterPro" id="IPR029058">
    <property type="entry name" value="AB_hydrolase_fold"/>
</dbReference>
<evidence type="ECO:0000313" key="7">
    <source>
        <dbReference type="Proteomes" id="UP001596183"/>
    </source>
</evidence>
<feature type="region of interest" description="Disordered" evidence="4">
    <location>
        <begin position="2426"/>
        <end position="2450"/>
    </location>
</feature>
<dbReference type="PANTHER" id="PTHR45527:SF1">
    <property type="entry name" value="FATTY ACID SYNTHASE"/>
    <property type="match status" value="1"/>
</dbReference>
<dbReference type="Gene3D" id="1.10.1200.10">
    <property type="entry name" value="ACP-like"/>
    <property type="match status" value="2"/>
</dbReference>
<feature type="compositionally biased region" description="Basic and acidic residues" evidence="4">
    <location>
        <begin position="636"/>
        <end position="646"/>
    </location>
</feature>
<sequence length="2450" mass="263978">MTTSDVRPGPAAAGGGLSPAARRLLEQRLRGRSASRDTGPTRTRPRPERIPLSAAQQRLYFLDRLDPGAPTYLLPAAWRATGPLDVPALRAAVVDLVARHEQLRVVFPEHEGVPHQRVLPAGGTVLDVTEVSGADAEDRERRLAAAVHAAALRPFDLAREPAFRATLVRAAADDHVLVLGMHHIVSDGWSLDLVVRDLAELYRARVRGSVADLPELPLDYTDYAIRQRESDQSAALEHWRTRLAGLTPLELPADHPRPETPGSRGAVHQVTLPPSLTDALAALGRRTGTTPYMTVLAAFQAALAFHTGQRDIAVGTVVANRERVETEQLVGFFVNTLVLRGDLSDDPTPAALLARTRDRVLEAFSHQSLPFEKVVEALSPDRDLARNPLVQVLYTQSGTAASGLTLGEAVVTPYRIGLTTAKFDLTLDLRDGEDRTELAFVYRPDLFEEASVAALARHTVTLLEAFCATPDTPLSTIDPLTPAERGHLLGPDGPANTGVTTGPAPRTAPERFAEHAARAPHEVAVSGSGRSLTYARLDARASALSRRLRAAGVARGSLVGVCLDRTPDLAVALLAIWRAGAAYLPLDPSHPQARREFTVTDAGIDWIVTDTATRTAADSLPARTMLLDGSDGSDGSDGHAADDGHGPDAGGDIRPAPDDLAYVIHTSGSTGRPKGVEITHANLAWLLGAADRHFGFGPADVWTLMHSPAFDFSVWELWAPLATGGRVVVLTSDEVRDPAAVHRVLREERVTVLNQTPAAFKGLRAHLTDAGAGFDDLALRTVVFGGDAFDVRDYRDWFTAPGHRPALVNMYGITETCVHVTLRTITEDDVHGTVRSPIGRPLAGQHGYVLDPWGRLVPPGTVGELYVSGGGVARGYRNRPELTAARFPEDPFGAPGARMYRTGDLVRVLPDGELAYVGRADHQVKIRGHRIEPGEIETALRALPGVADVAVVARADGGTARLVAHVVTPEGRPLDQPALREGLRLSLPDYMVPALFVRHERLPLTANGKVDRAVLSAVRADAAGQRTHVPPEGPAEQALAGVWSQVLGAEHISRTDNFFDLGGDSILALRLVGLGRLAGLAFTVADVFRARTLADLAALVSDATSAPEPVAPFSQVDPADADRLPEDLADAYPLTMLQAGMLHEMLADPRRGAYHNVTDLKITVPEGFDLDAFQAAVDALVAGHPILRTSVDLVSYREPLQLVHRTAHLPVGYTDLRRLPREEQRARLRRFVDEEFDRRFDLAAAPLVRLHLHHVTDHDLRLVLTDCHVVLDGWSLTSLVADLLALHREAVAHRTAPQPPNTPPFAEYVALERAALNSEESLAYWRDRLADLRPVTFRRRADGAAEGHPPVHEARRSYAHLAERIGRLAKEAGVPRRTVLIAAFHHTMSLFADRDDSGLGHSIGLVTNGRPELPGADRMRGLFLNTVPFGVTRPRGTWLAHLRDVFRAEQDMLPHRRVPLVRIAELRPTEPRLTDAVFNYVNFHRLSHDSWDDSLEIARTMFPLLVNASVNAFTLDADPEYVAPATAEQLADVYCAQLEAMTADPDGRVTRPALTGAARATALDDWARGPLVPSSPLLLHEHIAAHAARTPDAAAVEHRGQRVTYAELHEQAEQLARRLRRLGVGPETVVGICAERGPDLVRAAVGVLRSGGAFLPLDPRHPTDRLAFMAQDSGMRVLLTQRVLADAVPFDGPVIHLDAPAQPQQPVPGPEADADTLAYIIYTSGSTGTPKGVAIAHRGLSNMLEGQRDLVDPAPEDRVLQFASFGFDASILELTWSLANGGCLVTAPGDDLRPGPDLARTLREHRVTGAMLPPSALAVLGEDAFPDLKVLQVAGEACPAELADRWSRGRRFQNVYGLTETTVWSLAADLAPGQGRPPVGTPMRNTRVHVLDEDLQPVPVGVPGEIHLGGDAVGRGYLGRPALTAATYVPDPYGAPGDRLCRTGDLGTHRPDGSVEWLGRLDSQVKLRGFRIELGEIEHALRQLPEVRQAVVLHRTDLPGEPALVAYLVVSTERRPAPEELRGALRAALPAYMVPARFVVLDEMPVNRSGKTDKRALPLPTAEPDRADAEYAAPSSAAEKILAEIWREVLGLSRIGVHDDFFRIGGSSLSTVRVSLMAAARGLPVSVGDLIEHPTLARLAEHAVRAAGEGLPAAVTSEVRLREGAGEPLWCVHPTGGSAAWFVPLSRALPPGRPVHAFQARGLLGGIDPSTVTGIAANYVAEITERGDIGPHALLGWSMGANIALEMATQLHRAGHTVAPLVLIEPYLPNTAARTRLDGVTRDLREALRLRDRLRELRPSPQRDRATAELTATLLGAGMSPAEAALVESAPIEVWHSLLAALAAYEVRPYPGHVHLVVGSEAAELPRGRTMPGLDVDYDTYVARWREVAGGGLTLHISDGDHMSMMAEPRVHGIAALLAGIEHTGTNEAVGTTTSATTSTTPDTGTGETR</sequence>
<name>A0ABW0XXC5_9ACTN</name>
<dbReference type="Pfam" id="PF00975">
    <property type="entry name" value="Thioesterase"/>
    <property type="match status" value="1"/>
</dbReference>
<proteinExistence type="predicted"/>
<gene>
    <name evidence="6" type="ORF">ACFP2V_26590</name>
</gene>
<dbReference type="InterPro" id="IPR042099">
    <property type="entry name" value="ANL_N_sf"/>
</dbReference>
<protein>
    <submittedName>
        <fullName evidence="6">Amino acid adenylation domain-containing protein</fullName>
    </submittedName>
</protein>
<feature type="region of interest" description="Disordered" evidence="4">
    <location>
        <begin position="486"/>
        <end position="507"/>
    </location>
</feature>
<keyword evidence="7" id="KW-1185">Reference proteome</keyword>
<dbReference type="InterPro" id="IPR000873">
    <property type="entry name" value="AMP-dep_synth/lig_dom"/>
</dbReference>
<dbReference type="InterPro" id="IPR045851">
    <property type="entry name" value="AMP-bd_C_sf"/>
</dbReference>
<dbReference type="Gene3D" id="2.30.38.10">
    <property type="entry name" value="Luciferase, Domain 3"/>
    <property type="match status" value="1"/>
</dbReference>
<evidence type="ECO:0000256" key="4">
    <source>
        <dbReference type="SAM" id="MobiDB-lite"/>
    </source>
</evidence>
<evidence type="ECO:0000256" key="3">
    <source>
        <dbReference type="ARBA" id="ARBA00022553"/>
    </source>
</evidence>
<dbReference type="InterPro" id="IPR010071">
    <property type="entry name" value="AA_adenyl_dom"/>
</dbReference>
<dbReference type="CDD" id="cd19531">
    <property type="entry name" value="LCL_NRPS-like"/>
    <property type="match status" value="1"/>
</dbReference>
<dbReference type="PROSITE" id="PS00455">
    <property type="entry name" value="AMP_BINDING"/>
    <property type="match status" value="2"/>
</dbReference>
<dbReference type="Gene3D" id="3.40.50.1820">
    <property type="entry name" value="alpha/beta hydrolase"/>
    <property type="match status" value="1"/>
</dbReference>
<keyword evidence="2" id="KW-0596">Phosphopantetheine</keyword>
<dbReference type="SUPFAM" id="SSF47336">
    <property type="entry name" value="ACP-like"/>
    <property type="match status" value="2"/>
</dbReference>
<dbReference type="InterPro" id="IPR036736">
    <property type="entry name" value="ACP-like_sf"/>
</dbReference>
<comment type="cofactor">
    <cofactor evidence="1">
        <name>pantetheine 4'-phosphate</name>
        <dbReference type="ChEBI" id="CHEBI:47942"/>
    </cofactor>
</comment>
<keyword evidence="3" id="KW-0597">Phosphoprotein</keyword>
<dbReference type="SUPFAM" id="SSF53474">
    <property type="entry name" value="alpha/beta-Hydrolases"/>
    <property type="match status" value="1"/>
</dbReference>
<dbReference type="Gene3D" id="3.40.50.980">
    <property type="match status" value="2"/>
</dbReference>
<dbReference type="CDD" id="cd05930">
    <property type="entry name" value="A_NRPS"/>
    <property type="match status" value="1"/>
</dbReference>
<feature type="region of interest" description="Disordered" evidence="4">
    <location>
        <begin position="1"/>
        <end position="50"/>
    </location>
</feature>